<dbReference type="EMBL" id="AMGY01000010">
    <property type="protein sequence ID" value="EXJ77653.1"/>
    <property type="molecule type" value="Genomic_DNA"/>
</dbReference>
<feature type="domain" description="DUF7580" evidence="6">
    <location>
        <begin position="276"/>
        <end position="496"/>
    </location>
</feature>
<accession>W9XBP6</accession>
<dbReference type="GO" id="GO:0004252">
    <property type="term" value="F:serine-type endopeptidase activity"/>
    <property type="evidence" value="ECO:0007669"/>
    <property type="project" value="InterPro"/>
</dbReference>
<sequence length="714" mass="80057">MAIFEISIHNNAYARRLGYRKTSHVENQHQTRLWTEALADPNGDSDDAFKYRYLIFLKGVTDARLAQQLEAIKELNNRLEILAMRAVVVSKRGLATSPLKTLDKVRKCASIISRALDTRSGFSCNCKASHRIMLRLDNLVDEATTIAKSENIWDAIKLRLVLNNALSTSNGLFSARAWSWAELDASVSRPAEIDGDSDEDSSEPAGFSSPNAYDDKIQPKKKAVRFATLLWKRPAEATVVEPGDLCLRLSRLQLATAHTVDELIGVLGNRKTGIIDIRLHQEISRYASWVSPVSLRQLLYRPRSQRRKLSVVNKLRLASKTAGCLLYLYQTSWLKRRWTSNDIHLIAGDNTEYPDEIFVLRDAQQTTQTRSWFDGFCEPTIFALGIFLIELSFEESWDEICRSKSEQISRLDLNDDTEFTVFATETAVINTILGNAVDNKVDPEDRPFYREGPYYLEAVRACLTRTLGDGKTSLESETFRQAVHREIIRPLQFALEDVQHSIPNSESLLHDVPSSSEITANEFSLFDDKDARKEAPDRAKEWFEELRTKVFPLLPKRSASGKSPVKVAILDTGLDPSDGAVRVAKDRILYKSFIPGEDNDLLEDAKDSHGHGTYCTTLLLRVTKTADVYVARVTTGGNLGHPDNITEAIRWAIREGVDIISMSFGFPDFVPSLTNVQAAIHEAYTAGIVLFAAASNGGGNRRLAYPANRNEVIL</sequence>
<organism evidence="7 8">
    <name type="scientific">Capronia epimyces CBS 606.96</name>
    <dbReference type="NCBI Taxonomy" id="1182542"/>
    <lineage>
        <taxon>Eukaryota</taxon>
        <taxon>Fungi</taxon>
        <taxon>Dikarya</taxon>
        <taxon>Ascomycota</taxon>
        <taxon>Pezizomycotina</taxon>
        <taxon>Eurotiomycetes</taxon>
        <taxon>Chaetothyriomycetidae</taxon>
        <taxon>Chaetothyriales</taxon>
        <taxon>Herpotrichiellaceae</taxon>
        <taxon>Capronia</taxon>
    </lineage>
</organism>
<dbReference type="GO" id="GO:0006508">
    <property type="term" value="P:proteolysis"/>
    <property type="evidence" value="ECO:0007669"/>
    <property type="project" value="InterPro"/>
</dbReference>
<feature type="domain" description="Peptidase S8/S53" evidence="5">
    <location>
        <begin position="565"/>
        <end position="713"/>
    </location>
</feature>
<proteinExistence type="inferred from homology"/>
<comment type="caution">
    <text evidence="7">The sequence shown here is derived from an EMBL/GenBank/DDBJ whole genome shotgun (WGS) entry which is preliminary data.</text>
</comment>
<keyword evidence="8" id="KW-1185">Reference proteome</keyword>
<dbReference type="PROSITE" id="PS51892">
    <property type="entry name" value="SUBTILASE"/>
    <property type="match status" value="1"/>
</dbReference>
<dbReference type="SUPFAM" id="SSF52743">
    <property type="entry name" value="Subtilisin-like"/>
    <property type="match status" value="1"/>
</dbReference>
<dbReference type="OrthoDB" id="4139964at2759"/>
<dbReference type="Gene3D" id="3.40.50.200">
    <property type="entry name" value="Peptidase S8/S53 domain"/>
    <property type="match status" value="1"/>
</dbReference>
<feature type="region of interest" description="Disordered" evidence="4">
    <location>
        <begin position="191"/>
        <end position="214"/>
    </location>
</feature>
<dbReference type="HOGENOM" id="CLU_386836_0_0_1"/>
<dbReference type="PANTHER" id="PTHR35186:SF4">
    <property type="entry name" value="PRION-INHIBITION AND PROPAGATION HELO DOMAIN-CONTAINING PROTEIN"/>
    <property type="match status" value="1"/>
</dbReference>
<evidence type="ECO:0000313" key="8">
    <source>
        <dbReference type="Proteomes" id="UP000019478"/>
    </source>
</evidence>
<dbReference type="AlphaFoldDB" id="W9XBP6"/>
<name>W9XBP6_9EURO</name>
<dbReference type="Proteomes" id="UP000019478">
    <property type="component" value="Unassembled WGS sequence"/>
</dbReference>
<evidence type="ECO:0000256" key="3">
    <source>
        <dbReference type="PROSITE-ProRule" id="PRU01240"/>
    </source>
</evidence>
<dbReference type="GeneID" id="19173963"/>
<keyword evidence="1" id="KW-0732">Signal</keyword>
<evidence type="ECO:0000256" key="4">
    <source>
        <dbReference type="SAM" id="MobiDB-lite"/>
    </source>
</evidence>
<dbReference type="InterPro" id="IPR056002">
    <property type="entry name" value="DUF7580"/>
</dbReference>
<comment type="caution">
    <text evidence="3">Lacks conserved residue(s) required for the propagation of feature annotation.</text>
</comment>
<dbReference type="PANTHER" id="PTHR35186">
    <property type="entry name" value="ANK_REP_REGION DOMAIN-CONTAINING PROTEIN"/>
    <property type="match status" value="1"/>
</dbReference>
<gene>
    <name evidence="7" type="ORF">A1O3_09882</name>
</gene>
<keyword evidence="2" id="KW-0865">Zymogen</keyword>
<reference evidence="7 8" key="1">
    <citation type="submission" date="2013-03" db="EMBL/GenBank/DDBJ databases">
        <title>The Genome Sequence of Capronia epimyces CBS 606.96.</title>
        <authorList>
            <consortium name="The Broad Institute Genomics Platform"/>
            <person name="Cuomo C."/>
            <person name="de Hoog S."/>
            <person name="Gorbushina A."/>
            <person name="Walker B."/>
            <person name="Young S.K."/>
            <person name="Zeng Q."/>
            <person name="Gargeya S."/>
            <person name="Fitzgerald M."/>
            <person name="Haas B."/>
            <person name="Abouelleil A."/>
            <person name="Allen A.W."/>
            <person name="Alvarado L."/>
            <person name="Arachchi H.M."/>
            <person name="Berlin A.M."/>
            <person name="Chapman S.B."/>
            <person name="Gainer-Dewar J."/>
            <person name="Goldberg J."/>
            <person name="Griggs A."/>
            <person name="Gujja S."/>
            <person name="Hansen M."/>
            <person name="Howarth C."/>
            <person name="Imamovic A."/>
            <person name="Ireland A."/>
            <person name="Larimer J."/>
            <person name="McCowan C."/>
            <person name="Murphy C."/>
            <person name="Pearson M."/>
            <person name="Poon T.W."/>
            <person name="Priest M."/>
            <person name="Roberts A."/>
            <person name="Saif S."/>
            <person name="Shea T."/>
            <person name="Sisk P."/>
            <person name="Sykes S."/>
            <person name="Wortman J."/>
            <person name="Nusbaum C."/>
            <person name="Birren B."/>
        </authorList>
    </citation>
    <scope>NUCLEOTIDE SEQUENCE [LARGE SCALE GENOMIC DNA]</scope>
    <source>
        <strain evidence="7 8">CBS 606.96</strain>
    </source>
</reference>
<evidence type="ECO:0000256" key="2">
    <source>
        <dbReference type="ARBA" id="ARBA00023145"/>
    </source>
</evidence>
<evidence type="ECO:0000259" key="5">
    <source>
        <dbReference type="Pfam" id="PF00082"/>
    </source>
</evidence>
<evidence type="ECO:0000313" key="7">
    <source>
        <dbReference type="EMBL" id="EXJ77653.1"/>
    </source>
</evidence>
<dbReference type="Pfam" id="PF24476">
    <property type="entry name" value="DUF7580"/>
    <property type="match status" value="1"/>
</dbReference>
<protein>
    <submittedName>
        <fullName evidence="7">Uncharacterized protein</fullName>
    </submittedName>
</protein>
<dbReference type="Pfam" id="PF00082">
    <property type="entry name" value="Peptidase_S8"/>
    <property type="match status" value="1"/>
</dbReference>
<dbReference type="RefSeq" id="XP_007738163.1">
    <property type="nucleotide sequence ID" value="XM_007739973.1"/>
</dbReference>
<evidence type="ECO:0000256" key="1">
    <source>
        <dbReference type="ARBA" id="ARBA00022729"/>
    </source>
</evidence>
<dbReference type="STRING" id="1182542.W9XBP6"/>
<dbReference type="eggNOG" id="KOG4266">
    <property type="taxonomic scope" value="Eukaryota"/>
</dbReference>
<evidence type="ECO:0000259" key="6">
    <source>
        <dbReference type="Pfam" id="PF24476"/>
    </source>
</evidence>
<feature type="compositionally biased region" description="Acidic residues" evidence="4">
    <location>
        <begin position="193"/>
        <end position="202"/>
    </location>
</feature>
<dbReference type="InterPro" id="IPR036852">
    <property type="entry name" value="Peptidase_S8/S53_dom_sf"/>
</dbReference>
<comment type="similarity">
    <text evidence="3">Belongs to the peptidase S8 family.</text>
</comment>
<dbReference type="InterPro" id="IPR000209">
    <property type="entry name" value="Peptidase_S8/S53_dom"/>
</dbReference>